<dbReference type="GO" id="GO:0016020">
    <property type="term" value="C:membrane"/>
    <property type="evidence" value="ECO:0007669"/>
    <property type="project" value="TreeGrafter"/>
</dbReference>
<reference evidence="6" key="1">
    <citation type="submission" date="2015-08" db="EMBL/GenBank/DDBJ databases">
        <title>Complete DNA Sequence of Pseudomonas syringae pv. actinidiae, the Causal Agent of Kiwifruit Canker Disease.</title>
        <authorList>
            <person name="Rikkerink E.H.A."/>
            <person name="Fineran P.C."/>
        </authorList>
    </citation>
    <scope>NUCLEOTIDE SEQUENCE</scope>
    <source>
        <strain evidence="6">SkMP5</strain>
    </source>
</reference>
<dbReference type="PRINTS" id="PR00080">
    <property type="entry name" value="SDRFAMILY"/>
</dbReference>
<feature type="compositionally biased region" description="Low complexity" evidence="4">
    <location>
        <begin position="23"/>
        <end position="32"/>
    </location>
</feature>
<feature type="domain" description="Ketoreductase" evidence="5">
    <location>
        <begin position="32"/>
        <end position="213"/>
    </location>
</feature>
<dbReference type="PANTHER" id="PTHR44196">
    <property type="entry name" value="DEHYDROGENASE/REDUCTASE SDR FAMILY MEMBER 7B"/>
    <property type="match status" value="1"/>
</dbReference>
<dbReference type="InterPro" id="IPR036291">
    <property type="entry name" value="NAD(P)-bd_dom_sf"/>
</dbReference>
<dbReference type="SUPFAM" id="SSF51735">
    <property type="entry name" value="NAD(P)-binding Rossmann-fold domains"/>
    <property type="match status" value="1"/>
</dbReference>
<keyword evidence="2" id="KW-0560">Oxidoreductase</keyword>
<dbReference type="AlphaFoldDB" id="A0A0K8QNU5"/>
<dbReference type="InterPro" id="IPR002347">
    <property type="entry name" value="SDR_fam"/>
</dbReference>
<dbReference type="PROSITE" id="PS00061">
    <property type="entry name" value="ADH_SHORT"/>
    <property type="match status" value="1"/>
</dbReference>
<evidence type="ECO:0000313" key="6">
    <source>
        <dbReference type="EMBL" id="GAP66570.1"/>
    </source>
</evidence>
<keyword evidence="7" id="KW-1185">Reference proteome</keyword>
<dbReference type="PIRSF" id="PIRSF000126">
    <property type="entry name" value="11-beta-HSD1"/>
    <property type="match status" value="1"/>
</dbReference>
<evidence type="ECO:0000313" key="7">
    <source>
        <dbReference type="Proteomes" id="UP000253740"/>
    </source>
</evidence>
<organism evidence="6">
    <name type="scientific">Mizugakiibacter sediminis</name>
    <dbReference type="NCBI Taxonomy" id="1475481"/>
    <lineage>
        <taxon>Bacteria</taxon>
        <taxon>Pseudomonadati</taxon>
        <taxon>Pseudomonadota</taxon>
        <taxon>Gammaproteobacteria</taxon>
        <taxon>Lysobacterales</taxon>
        <taxon>Rhodanobacteraceae</taxon>
        <taxon>Mizugakiibacter</taxon>
    </lineage>
</organism>
<dbReference type="Proteomes" id="UP000253740">
    <property type="component" value="Unassembled WGS sequence"/>
</dbReference>
<dbReference type="SMART" id="SM00822">
    <property type="entry name" value="PKS_KR"/>
    <property type="match status" value="1"/>
</dbReference>
<dbReference type="OrthoDB" id="9810734at2"/>
<dbReference type="CDD" id="cd05233">
    <property type="entry name" value="SDR_c"/>
    <property type="match status" value="1"/>
</dbReference>
<evidence type="ECO:0000256" key="3">
    <source>
        <dbReference type="RuleBase" id="RU000363"/>
    </source>
</evidence>
<dbReference type="PANTHER" id="PTHR44196:SF2">
    <property type="entry name" value="SHORT-CHAIN DEHYDROGENASE-RELATED"/>
    <property type="match status" value="1"/>
</dbReference>
<dbReference type="Gene3D" id="3.40.50.720">
    <property type="entry name" value="NAD(P)-binding Rossmann-like Domain"/>
    <property type="match status" value="1"/>
</dbReference>
<comment type="similarity">
    <text evidence="1 3">Belongs to the short-chain dehydrogenases/reductases (SDR) family.</text>
</comment>
<dbReference type="RefSeq" id="WP_082306594.1">
    <property type="nucleotide sequence ID" value="NZ_DF970218.1"/>
</dbReference>
<dbReference type="InterPro" id="IPR057326">
    <property type="entry name" value="KR_dom"/>
</dbReference>
<dbReference type="EMBL" id="DF970218">
    <property type="protein sequence ID" value="GAP66570.1"/>
    <property type="molecule type" value="Genomic_DNA"/>
</dbReference>
<evidence type="ECO:0000256" key="1">
    <source>
        <dbReference type="ARBA" id="ARBA00006484"/>
    </source>
</evidence>
<evidence type="ECO:0000256" key="2">
    <source>
        <dbReference type="ARBA" id="ARBA00023002"/>
    </source>
</evidence>
<dbReference type="Pfam" id="PF00106">
    <property type="entry name" value="adh_short"/>
    <property type="match status" value="1"/>
</dbReference>
<dbReference type="PRINTS" id="PR00081">
    <property type="entry name" value="GDHRDH"/>
</dbReference>
<feature type="region of interest" description="Disordered" evidence="4">
    <location>
        <begin position="1"/>
        <end position="32"/>
    </location>
</feature>
<protein>
    <recommendedName>
        <fullName evidence="5">Ketoreductase domain-containing protein</fullName>
    </recommendedName>
</protein>
<evidence type="ECO:0000256" key="4">
    <source>
        <dbReference type="SAM" id="MobiDB-lite"/>
    </source>
</evidence>
<accession>A0A0K8QNU5</accession>
<dbReference type="InterPro" id="IPR020904">
    <property type="entry name" value="Sc_DH/Rdtase_CS"/>
</dbReference>
<dbReference type="STRING" id="1475481.GCA_000953855_01920"/>
<dbReference type="GO" id="GO:0016491">
    <property type="term" value="F:oxidoreductase activity"/>
    <property type="evidence" value="ECO:0007669"/>
    <property type="project" value="UniProtKB-KW"/>
</dbReference>
<gene>
    <name evidence="6" type="ORF">MBSD_n1878</name>
</gene>
<evidence type="ECO:0000259" key="5">
    <source>
        <dbReference type="SMART" id="SM00822"/>
    </source>
</evidence>
<name>A0A0K8QNU5_9GAMM</name>
<proteinExistence type="inferred from homology"/>
<sequence length="294" mass="31642">MAKTAEDNGAPPRHATQTDRGAAPRTAASPPRRALVTGASAGIGAAFARALAARGHALVLTARRAERLDALAAELRERHGIDAVALPADLADPQAPARLLAELQRRDLPIDVLINNAGYGVPGTFEASPWQRHADFIQVLITAPTELAHRLLPGMRARGYGRIVNVASLAGHLPGSTGHTLYAASKAYLIRFSQSLALENRARGVHVCALCPGFTYSEFHDVTGARALVSKMPRYMWMDADTVAAQGLDAVERGDVVYVNGRVNRAIKTLFKLLPDDLALKLIARRSRDFRVLD</sequence>